<dbReference type="InterPro" id="IPR011663">
    <property type="entry name" value="UTRA"/>
</dbReference>
<dbReference type="Proteomes" id="UP001601288">
    <property type="component" value="Unassembled WGS sequence"/>
</dbReference>
<feature type="domain" description="HTH gntR-type" evidence="5">
    <location>
        <begin position="5"/>
        <end position="73"/>
    </location>
</feature>
<dbReference type="InterPro" id="IPR036390">
    <property type="entry name" value="WH_DNA-bd_sf"/>
</dbReference>
<feature type="region of interest" description="Disordered" evidence="4">
    <location>
        <begin position="81"/>
        <end position="114"/>
    </location>
</feature>
<evidence type="ECO:0000256" key="4">
    <source>
        <dbReference type="SAM" id="MobiDB-lite"/>
    </source>
</evidence>
<evidence type="ECO:0000256" key="1">
    <source>
        <dbReference type="ARBA" id="ARBA00023015"/>
    </source>
</evidence>
<protein>
    <submittedName>
        <fullName evidence="6">GntR family transcriptional regulator</fullName>
    </submittedName>
</protein>
<evidence type="ECO:0000256" key="2">
    <source>
        <dbReference type="ARBA" id="ARBA00023125"/>
    </source>
</evidence>
<keyword evidence="3" id="KW-0804">Transcription</keyword>
<accession>A0ABW6LSI4</accession>
<dbReference type="SUPFAM" id="SSF46785">
    <property type="entry name" value="Winged helix' DNA-binding domain"/>
    <property type="match status" value="1"/>
</dbReference>
<dbReference type="CDD" id="cd07377">
    <property type="entry name" value="WHTH_GntR"/>
    <property type="match status" value="1"/>
</dbReference>
<keyword evidence="1" id="KW-0805">Transcription regulation</keyword>
<dbReference type="Pfam" id="PF00392">
    <property type="entry name" value="GntR"/>
    <property type="match status" value="1"/>
</dbReference>
<dbReference type="Gene3D" id="3.40.1410.10">
    <property type="entry name" value="Chorismate lyase-like"/>
    <property type="match status" value="1"/>
</dbReference>
<organism evidence="6 7">
    <name type="scientific">Streptomyces massasporeus</name>
    <dbReference type="NCBI Taxonomy" id="67324"/>
    <lineage>
        <taxon>Bacteria</taxon>
        <taxon>Bacillati</taxon>
        <taxon>Actinomycetota</taxon>
        <taxon>Actinomycetes</taxon>
        <taxon>Kitasatosporales</taxon>
        <taxon>Streptomycetaceae</taxon>
        <taxon>Streptomyces</taxon>
    </lineage>
</organism>
<dbReference type="RefSeq" id="WP_358292881.1">
    <property type="nucleotide sequence ID" value="NZ_JBEYGJ010000073.1"/>
</dbReference>
<dbReference type="InterPro" id="IPR000524">
    <property type="entry name" value="Tscrpt_reg_HTH_GntR"/>
</dbReference>
<keyword evidence="2" id="KW-0238">DNA-binding</keyword>
<evidence type="ECO:0000259" key="5">
    <source>
        <dbReference type="PROSITE" id="PS50949"/>
    </source>
</evidence>
<dbReference type="Gene3D" id="1.10.10.10">
    <property type="entry name" value="Winged helix-like DNA-binding domain superfamily/Winged helix DNA-binding domain"/>
    <property type="match status" value="1"/>
</dbReference>
<dbReference type="InterPro" id="IPR036388">
    <property type="entry name" value="WH-like_DNA-bd_sf"/>
</dbReference>
<dbReference type="SMART" id="SM00345">
    <property type="entry name" value="HTH_GNTR"/>
    <property type="match status" value="1"/>
</dbReference>
<keyword evidence="7" id="KW-1185">Reference proteome</keyword>
<reference evidence="6 7" key="1">
    <citation type="submission" date="2024-10" db="EMBL/GenBank/DDBJ databases">
        <title>The Natural Products Discovery Center: Release of the First 8490 Sequenced Strains for Exploring Actinobacteria Biosynthetic Diversity.</title>
        <authorList>
            <person name="Kalkreuter E."/>
            <person name="Kautsar S.A."/>
            <person name="Yang D."/>
            <person name="Bader C.D."/>
            <person name="Teijaro C.N."/>
            <person name="Fluegel L."/>
            <person name="Davis C.M."/>
            <person name="Simpson J.R."/>
            <person name="Lauterbach L."/>
            <person name="Steele A.D."/>
            <person name="Gui C."/>
            <person name="Meng S."/>
            <person name="Li G."/>
            <person name="Viehrig K."/>
            <person name="Ye F."/>
            <person name="Su P."/>
            <person name="Kiefer A.F."/>
            <person name="Nichols A."/>
            <person name="Cepeda A.J."/>
            <person name="Yan W."/>
            <person name="Fan B."/>
            <person name="Jiang Y."/>
            <person name="Adhikari A."/>
            <person name="Zheng C.-J."/>
            <person name="Schuster L."/>
            <person name="Cowan T.M."/>
            <person name="Smanski M.J."/>
            <person name="Chevrette M.G."/>
            <person name="De Carvalho L.P.S."/>
            <person name="Shen B."/>
        </authorList>
    </citation>
    <scope>NUCLEOTIDE SEQUENCE [LARGE SCALE GENOMIC DNA]</scope>
    <source>
        <strain evidence="6 7">NPDC007066</strain>
    </source>
</reference>
<sequence length="256" mass="27996">MGNAEPPHQVVASDLRRRLTAGDWEVGEKLPSRAQLAEAYGVGTNVVQKAVERLIVEGLLEGRAGSGTYVAPPRERRRMIRSRHRERRGGSPFRSDMHEIGSSGTWEAFSEARTPAPEQIARRLGIEPGGPTVRTTYEFLADGKPAQISTSWEPMAITGDTPILLPEMGPLAGKGVIERMRSIGIDIESWLELPRPARATEEQASLLGLSTGDLVLAIERTYYASDGRAVETADIVVPDRSWEVAYEFAVDPPEPA</sequence>
<evidence type="ECO:0000313" key="7">
    <source>
        <dbReference type="Proteomes" id="UP001601288"/>
    </source>
</evidence>
<dbReference type="InterPro" id="IPR050679">
    <property type="entry name" value="Bact_HTH_transcr_reg"/>
</dbReference>
<comment type="caution">
    <text evidence="6">The sequence shown here is derived from an EMBL/GenBank/DDBJ whole genome shotgun (WGS) entry which is preliminary data.</text>
</comment>
<proteinExistence type="predicted"/>
<dbReference type="Pfam" id="PF07702">
    <property type="entry name" value="UTRA"/>
    <property type="match status" value="1"/>
</dbReference>
<evidence type="ECO:0000256" key="3">
    <source>
        <dbReference type="ARBA" id="ARBA00023163"/>
    </source>
</evidence>
<dbReference type="SMART" id="SM00866">
    <property type="entry name" value="UTRA"/>
    <property type="match status" value="1"/>
</dbReference>
<dbReference type="PANTHER" id="PTHR44846">
    <property type="entry name" value="MANNOSYL-D-GLYCERATE TRANSPORT/METABOLISM SYSTEM REPRESSOR MNGR-RELATED"/>
    <property type="match status" value="1"/>
</dbReference>
<dbReference type="SUPFAM" id="SSF64288">
    <property type="entry name" value="Chorismate lyase-like"/>
    <property type="match status" value="1"/>
</dbReference>
<dbReference type="PANTHER" id="PTHR44846:SF17">
    <property type="entry name" value="GNTR-FAMILY TRANSCRIPTIONAL REGULATOR"/>
    <property type="match status" value="1"/>
</dbReference>
<dbReference type="EMBL" id="JBIAFP010000058">
    <property type="protein sequence ID" value="MFE9231340.1"/>
    <property type="molecule type" value="Genomic_DNA"/>
</dbReference>
<evidence type="ECO:0000313" key="6">
    <source>
        <dbReference type="EMBL" id="MFE9231340.1"/>
    </source>
</evidence>
<gene>
    <name evidence="6" type="ORF">ACFYM3_43565</name>
</gene>
<dbReference type="PROSITE" id="PS50949">
    <property type="entry name" value="HTH_GNTR"/>
    <property type="match status" value="1"/>
</dbReference>
<dbReference type="InterPro" id="IPR028978">
    <property type="entry name" value="Chorismate_lyase_/UTRA_dom_sf"/>
</dbReference>
<name>A0ABW6LSI4_9ACTN</name>